<evidence type="ECO:0000313" key="6">
    <source>
        <dbReference type="Proteomes" id="UP000178943"/>
    </source>
</evidence>
<dbReference type="Proteomes" id="UP000178943">
    <property type="component" value="Unassembled WGS sequence"/>
</dbReference>
<comment type="similarity">
    <text evidence="1">Belongs to the Skp family.</text>
</comment>
<dbReference type="GO" id="GO:0051082">
    <property type="term" value="F:unfolded protein binding"/>
    <property type="evidence" value="ECO:0007669"/>
    <property type="project" value="InterPro"/>
</dbReference>
<dbReference type="Gene3D" id="3.30.910.20">
    <property type="entry name" value="Skp domain"/>
    <property type="match status" value="1"/>
</dbReference>
<dbReference type="InterPro" id="IPR024930">
    <property type="entry name" value="Skp_dom_sf"/>
</dbReference>
<dbReference type="InterPro" id="IPR005632">
    <property type="entry name" value="Chaperone_Skp"/>
</dbReference>
<evidence type="ECO:0008006" key="7">
    <source>
        <dbReference type="Google" id="ProtNLM"/>
    </source>
</evidence>
<dbReference type="PANTHER" id="PTHR35089:SF1">
    <property type="entry name" value="CHAPERONE PROTEIN SKP"/>
    <property type="match status" value="1"/>
</dbReference>
<reference evidence="5 6" key="1">
    <citation type="journal article" date="2016" name="Nat. Commun.">
        <title>Thousands of microbial genomes shed light on interconnected biogeochemical processes in an aquifer system.</title>
        <authorList>
            <person name="Anantharaman K."/>
            <person name="Brown C.T."/>
            <person name="Hug L.A."/>
            <person name="Sharon I."/>
            <person name="Castelle C.J."/>
            <person name="Probst A.J."/>
            <person name="Thomas B.C."/>
            <person name="Singh A."/>
            <person name="Wilkins M.J."/>
            <person name="Karaoz U."/>
            <person name="Brodie E.L."/>
            <person name="Williams K.H."/>
            <person name="Hubbard S.S."/>
            <person name="Banfield J.F."/>
        </authorList>
    </citation>
    <scope>NUCLEOTIDE SEQUENCE [LARGE SCALE GENOMIC DNA]</scope>
</reference>
<proteinExistence type="inferred from homology"/>
<name>A0A1F5VFM0_9BACT</name>
<dbReference type="GO" id="GO:0005829">
    <property type="term" value="C:cytosol"/>
    <property type="evidence" value="ECO:0007669"/>
    <property type="project" value="TreeGrafter"/>
</dbReference>
<dbReference type="EMBL" id="MFGW01000183">
    <property type="protein sequence ID" value="OGF62253.1"/>
    <property type="molecule type" value="Genomic_DNA"/>
</dbReference>
<keyword evidence="2 4" id="KW-0732">Signal</keyword>
<gene>
    <name evidence="5" type="ORF">A2Y62_14130</name>
</gene>
<dbReference type="GO" id="GO:0050821">
    <property type="term" value="P:protein stabilization"/>
    <property type="evidence" value="ECO:0007669"/>
    <property type="project" value="TreeGrafter"/>
</dbReference>
<dbReference type="Pfam" id="PF03938">
    <property type="entry name" value="OmpH"/>
    <property type="match status" value="1"/>
</dbReference>
<dbReference type="AlphaFoldDB" id="A0A1F5VFM0"/>
<feature type="chain" id="PRO_5009521964" description="Outer membrane chaperone Skp" evidence="4">
    <location>
        <begin position="22"/>
        <end position="178"/>
    </location>
</feature>
<feature type="coiled-coil region" evidence="3">
    <location>
        <begin position="47"/>
        <end position="81"/>
    </location>
</feature>
<dbReference type="STRING" id="1817863.A2Y62_14130"/>
<evidence type="ECO:0000313" key="5">
    <source>
        <dbReference type="EMBL" id="OGF62253.1"/>
    </source>
</evidence>
<evidence type="ECO:0000256" key="2">
    <source>
        <dbReference type="ARBA" id="ARBA00022729"/>
    </source>
</evidence>
<organism evidence="5 6">
    <name type="scientific">Candidatus Fischerbacteria bacterium RBG_13_37_8</name>
    <dbReference type="NCBI Taxonomy" id="1817863"/>
    <lineage>
        <taxon>Bacteria</taxon>
        <taxon>Candidatus Fischeribacteriota</taxon>
    </lineage>
</organism>
<evidence type="ECO:0000256" key="1">
    <source>
        <dbReference type="ARBA" id="ARBA00009091"/>
    </source>
</evidence>
<accession>A0A1F5VFM0</accession>
<dbReference type="SUPFAM" id="SSF111384">
    <property type="entry name" value="OmpH-like"/>
    <property type="match status" value="1"/>
</dbReference>
<dbReference type="SMART" id="SM00935">
    <property type="entry name" value="OmpH"/>
    <property type="match status" value="1"/>
</dbReference>
<dbReference type="PANTHER" id="PTHR35089">
    <property type="entry name" value="CHAPERONE PROTEIN SKP"/>
    <property type="match status" value="1"/>
</dbReference>
<comment type="caution">
    <text evidence="5">The sequence shown here is derived from an EMBL/GenBank/DDBJ whole genome shotgun (WGS) entry which is preliminary data.</text>
</comment>
<keyword evidence="3" id="KW-0175">Coiled coil</keyword>
<evidence type="ECO:0000256" key="4">
    <source>
        <dbReference type="SAM" id="SignalP"/>
    </source>
</evidence>
<protein>
    <recommendedName>
        <fullName evidence="7">Outer membrane chaperone Skp</fullName>
    </recommendedName>
</protein>
<sequence>MNIKKVVLFLLCSLVTLPLMAQQNSLKIGVVDAEKILRNSVEMQKAYKDIQTLIDKKSAELKKKQEDIAQLEDKYKTQASVLSSDARGQLEEKIRKGYTDIDKFREDSKIEIQTKETSALSEMEKKVSPLIQQIGNQENFTLILRKEMVVFMSETIDITDKIVALLNEAAPKPQQNTK</sequence>
<evidence type="ECO:0000256" key="3">
    <source>
        <dbReference type="SAM" id="Coils"/>
    </source>
</evidence>
<feature type="signal peptide" evidence="4">
    <location>
        <begin position="1"/>
        <end position="21"/>
    </location>
</feature>